<comment type="caution">
    <text evidence="1">The sequence shown here is derived from an EMBL/GenBank/DDBJ whole genome shotgun (WGS) entry which is preliminary data.</text>
</comment>
<gene>
    <name evidence="1" type="ORF">DXD79_09280</name>
</gene>
<name>A0A374PB72_9FIRM</name>
<protein>
    <submittedName>
        <fullName evidence="1">Ribonuclease HII</fullName>
    </submittedName>
</protein>
<dbReference type="EMBL" id="QSON01000003">
    <property type="protein sequence ID" value="RGJ06166.1"/>
    <property type="molecule type" value="Genomic_DNA"/>
</dbReference>
<accession>A0A374PB72</accession>
<proteinExistence type="predicted"/>
<dbReference type="AlphaFoldDB" id="A0A374PB72"/>
<dbReference type="Proteomes" id="UP000263014">
    <property type="component" value="Unassembled WGS sequence"/>
</dbReference>
<evidence type="ECO:0000313" key="2">
    <source>
        <dbReference type="Proteomes" id="UP000263014"/>
    </source>
</evidence>
<sequence length="81" mass="9272">MDMMKLRILDMKEFLKAVNGCTGPVRIVDSDGRKENINKEYGIQAKLQAEYQRNRKILSLSLEVPTPADYLSIVNYYVGDC</sequence>
<evidence type="ECO:0000313" key="1">
    <source>
        <dbReference type="EMBL" id="RGJ06166.1"/>
    </source>
</evidence>
<organism evidence="1 2">
    <name type="scientific">Hungatella hathewayi</name>
    <dbReference type="NCBI Taxonomy" id="154046"/>
    <lineage>
        <taxon>Bacteria</taxon>
        <taxon>Bacillati</taxon>
        <taxon>Bacillota</taxon>
        <taxon>Clostridia</taxon>
        <taxon>Lachnospirales</taxon>
        <taxon>Lachnospiraceae</taxon>
        <taxon>Hungatella</taxon>
    </lineage>
</organism>
<reference evidence="1 2" key="1">
    <citation type="submission" date="2018-08" db="EMBL/GenBank/DDBJ databases">
        <title>A genome reference for cultivated species of the human gut microbiota.</title>
        <authorList>
            <person name="Zou Y."/>
            <person name="Xue W."/>
            <person name="Luo G."/>
        </authorList>
    </citation>
    <scope>NUCLEOTIDE SEQUENCE [LARGE SCALE GENOMIC DNA]</scope>
    <source>
        <strain evidence="1 2">TM09-12</strain>
    </source>
</reference>